<feature type="transmembrane region" description="Helical" evidence="1">
    <location>
        <begin position="20"/>
        <end position="39"/>
    </location>
</feature>
<keyword evidence="1" id="KW-0472">Membrane</keyword>
<dbReference type="OrthoDB" id="10340144at2759"/>
<dbReference type="Proteomes" id="UP000001307">
    <property type="component" value="Unassembled WGS sequence"/>
</dbReference>
<sequence>MIEKLPVNESKKNSLKQSVAHIGFRASTWATIFISWMFLKWNVITKEKREELNKKDIQYYDDLVNFRVPILSEMSFNKFVKNLKSFNFFGWQNL</sequence>
<dbReference type="EMBL" id="FN653417">
    <property type="protein sequence ID" value="CBY15077.1"/>
    <property type="molecule type" value="Genomic_DNA"/>
</dbReference>
<gene>
    <name evidence="2" type="ORF">GSOID_T00011966001</name>
</gene>
<protein>
    <submittedName>
        <fullName evidence="2">Uncharacterized protein</fullName>
    </submittedName>
</protein>
<proteinExistence type="predicted"/>
<keyword evidence="3" id="KW-1185">Reference proteome</keyword>
<dbReference type="AlphaFoldDB" id="E4XZL5"/>
<dbReference type="InParanoid" id="E4XZL5"/>
<evidence type="ECO:0000313" key="2">
    <source>
        <dbReference type="EMBL" id="CBY15077.1"/>
    </source>
</evidence>
<evidence type="ECO:0000313" key="3">
    <source>
        <dbReference type="Proteomes" id="UP000001307"/>
    </source>
</evidence>
<accession>E4XZL5</accession>
<keyword evidence="1" id="KW-0812">Transmembrane</keyword>
<name>E4XZL5_OIKDI</name>
<evidence type="ECO:0000256" key="1">
    <source>
        <dbReference type="SAM" id="Phobius"/>
    </source>
</evidence>
<organism evidence="2">
    <name type="scientific">Oikopleura dioica</name>
    <name type="common">Tunicate</name>
    <dbReference type="NCBI Taxonomy" id="34765"/>
    <lineage>
        <taxon>Eukaryota</taxon>
        <taxon>Metazoa</taxon>
        <taxon>Chordata</taxon>
        <taxon>Tunicata</taxon>
        <taxon>Appendicularia</taxon>
        <taxon>Copelata</taxon>
        <taxon>Oikopleuridae</taxon>
        <taxon>Oikopleura</taxon>
    </lineage>
</organism>
<keyword evidence="1" id="KW-1133">Transmembrane helix</keyword>
<reference evidence="2" key="1">
    <citation type="journal article" date="2010" name="Science">
        <title>Plasticity of animal genome architecture unmasked by rapid evolution of a pelagic tunicate.</title>
        <authorList>
            <person name="Denoeud F."/>
            <person name="Henriet S."/>
            <person name="Mungpakdee S."/>
            <person name="Aury J.M."/>
            <person name="Da Silva C."/>
            <person name="Brinkmann H."/>
            <person name="Mikhaleva J."/>
            <person name="Olsen L.C."/>
            <person name="Jubin C."/>
            <person name="Canestro C."/>
            <person name="Bouquet J.M."/>
            <person name="Danks G."/>
            <person name="Poulain J."/>
            <person name="Campsteijn C."/>
            <person name="Adamski M."/>
            <person name="Cross I."/>
            <person name="Yadetie F."/>
            <person name="Muffato M."/>
            <person name="Louis A."/>
            <person name="Butcher S."/>
            <person name="Tsagkogeorga G."/>
            <person name="Konrad A."/>
            <person name="Singh S."/>
            <person name="Jensen M.F."/>
            <person name="Cong E.H."/>
            <person name="Eikeseth-Otteraa H."/>
            <person name="Noel B."/>
            <person name="Anthouard V."/>
            <person name="Porcel B.M."/>
            <person name="Kachouri-Lafond R."/>
            <person name="Nishino A."/>
            <person name="Ugolini M."/>
            <person name="Chourrout P."/>
            <person name="Nishida H."/>
            <person name="Aasland R."/>
            <person name="Huzurbazar S."/>
            <person name="Westhof E."/>
            <person name="Delsuc F."/>
            <person name="Lehrach H."/>
            <person name="Reinhardt R."/>
            <person name="Weissenbach J."/>
            <person name="Roy S.W."/>
            <person name="Artiguenave F."/>
            <person name="Postlethwait J.H."/>
            <person name="Manak J.R."/>
            <person name="Thompson E.M."/>
            <person name="Jaillon O."/>
            <person name="Du Pasquier L."/>
            <person name="Boudinot P."/>
            <person name="Liberles D.A."/>
            <person name="Volff J.N."/>
            <person name="Philippe H."/>
            <person name="Lenhard B."/>
            <person name="Roest Crollius H."/>
            <person name="Wincker P."/>
            <person name="Chourrout D."/>
        </authorList>
    </citation>
    <scope>NUCLEOTIDE SEQUENCE [LARGE SCALE GENOMIC DNA]</scope>
</reference>